<dbReference type="GeneTree" id="ENSGT00650000094837"/>
<dbReference type="GO" id="GO:0005829">
    <property type="term" value="C:cytosol"/>
    <property type="evidence" value="ECO:0007669"/>
    <property type="project" value="TreeGrafter"/>
</dbReference>
<evidence type="ECO:0000256" key="3">
    <source>
        <dbReference type="ARBA" id="ARBA00015802"/>
    </source>
</evidence>
<dbReference type="GO" id="GO:0005741">
    <property type="term" value="C:mitochondrial outer membrane"/>
    <property type="evidence" value="ECO:0007669"/>
    <property type="project" value="UniProtKB-SubCell"/>
</dbReference>
<keyword evidence="6" id="KW-1000">Mitochondrion outer membrane</keyword>
<dbReference type="PANTHER" id="PTHR35447">
    <property type="entry name" value="BH3-INTERACTING DOMAIN DEATH AGONIST"/>
    <property type="match status" value="1"/>
</dbReference>
<evidence type="ECO:0000256" key="1">
    <source>
        <dbReference type="ARBA" id="ARBA00004294"/>
    </source>
</evidence>
<evidence type="ECO:0000256" key="5">
    <source>
        <dbReference type="ARBA" id="ARBA00022703"/>
    </source>
</evidence>
<organism evidence="9 10">
    <name type="scientific">Haplochromis burtoni</name>
    <name type="common">Burton's mouthbrooder</name>
    <name type="synonym">Chromis burtoni</name>
    <dbReference type="NCBI Taxonomy" id="8153"/>
    <lineage>
        <taxon>Eukaryota</taxon>
        <taxon>Metazoa</taxon>
        <taxon>Chordata</taxon>
        <taxon>Craniata</taxon>
        <taxon>Vertebrata</taxon>
        <taxon>Euteleostomi</taxon>
        <taxon>Actinopterygii</taxon>
        <taxon>Neopterygii</taxon>
        <taxon>Teleostei</taxon>
        <taxon>Neoteleostei</taxon>
        <taxon>Acanthomorphata</taxon>
        <taxon>Ovalentaria</taxon>
        <taxon>Cichlomorphae</taxon>
        <taxon>Cichliformes</taxon>
        <taxon>Cichlidae</taxon>
        <taxon>African cichlids</taxon>
        <taxon>Pseudocrenilabrinae</taxon>
        <taxon>Haplochromini</taxon>
        <taxon>Haplochromis</taxon>
    </lineage>
</organism>
<protein>
    <recommendedName>
        <fullName evidence="3">BH3-interacting domain death agonist</fullName>
    </recommendedName>
</protein>
<evidence type="ECO:0000313" key="10">
    <source>
        <dbReference type="Proteomes" id="UP000264840"/>
    </source>
</evidence>
<comment type="subcellular location">
    <subcellularLocation>
        <location evidence="2">Cytoplasm</location>
    </subcellularLocation>
    <subcellularLocation>
        <location evidence="1">Mitochondrion outer membrane</location>
    </subcellularLocation>
</comment>
<reference evidence="9" key="1">
    <citation type="submission" date="2025-08" db="UniProtKB">
        <authorList>
            <consortium name="Ensembl"/>
        </authorList>
    </citation>
    <scope>IDENTIFICATION</scope>
</reference>
<keyword evidence="5" id="KW-0053">Apoptosis</keyword>
<dbReference type="GO" id="GO:0090200">
    <property type="term" value="P:positive regulation of release of cytochrome c from mitochondria"/>
    <property type="evidence" value="ECO:0007669"/>
    <property type="project" value="TreeGrafter"/>
</dbReference>
<dbReference type="Gene3D" id="1.10.437.10">
    <property type="entry name" value="Blc2-like"/>
    <property type="match status" value="2"/>
</dbReference>
<dbReference type="Ensembl" id="ENSHBUT00000022859.1">
    <property type="protein sequence ID" value="ENSHBUP00000031153.1"/>
    <property type="gene ID" value="ENSHBUG00000016639.1"/>
</dbReference>
<keyword evidence="10" id="KW-1185">Reference proteome</keyword>
<evidence type="ECO:0000313" key="9">
    <source>
        <dbReference type="Ensembl" id="ENSHBUP00000031153.1"/>
    </source>
</evidence>
<dbReference type="Proteomes" id="UP000264840">
    <property type="component" value="Unplaced"/>
</dbReference>
<keyword evidence="7" id="KW-0496">Mitochondrion</keyword>
<dbReference type="SUPFAM" id="SSF56854">
    <property type="entry name" value="Bcl-2 inhibitors of programmed cell death"/>
    <property type="match status" value="1"/>
</dbReference>
<keyword evidence="8" id="KW-0472">Membrane</keyword>
<keyword evidence="4" id="KW-0963">Cytoplasm</keyword>
<sequence>MDLSTTRVTASELIFAFLQEGHESASYMKELHSLGEQFKFSWDINSNGHDARNLDNGELETDGYHPSNIGISMQDLHPIVDLQIRGNPSVWTDLFVSAFQKWKDYLAFEVERVMMRWVGPDLPRERVIIALALTLVKRVCVQTPQRLRNLFDTALQYINTAWALRSVVRSQAASWLHAKYPWARY</sequence>
<dbReference type="InterPro" id="IPR010479">
    <property type="entry name" value="BID"/>
</dbReference>
<dbReference type="Pfam" id="PF06393">
    <property type="entry name" value="BID"/>
    <property type="match status" value="1"/>
</dbReference>
<evidence type="ECO:0000256" key="2">
    <source>
        <dbReference type="ARBA" id="ARBA00004496"/>
    </source>
</evidence>
<dbReference type="AlphaFoldDB" id="A0A3Q3CUM7"/>
<dbReference type="OMA" id="MQDLHPI"/>
<evidence type="ECO:0000256" key="6">
    <source>
        <dbReference type="ARBA" id="ARBA00022787"/>
    </source>
</evidence>
<name>A0A3Q3CUM7_HAPBU</name>
<dbReference type="GO" id="GO:2001244">
    <property type="term" value="P:positive regulation of intrinsic apoptotic signaling pathway"/>
    <property type="evidence" value="ECO:0007669"/>
    <property type="project" value="TreeGrafter"/>
</dbReference>
<dbReference type="InterPro" id="IPR036834">
    <property type="entry name" value="Bcl-2-like_sf"/>
</dbReference>
<proteinExistence type="predicted"/>
<evidence type="ECO:0000256" key="4">
    <source>
        <dbReference type="ARBA" id="ARBA00022490"/>
    </source>
</evidence>
<evidence type="ECO:0000256" key="8">
    <source>
        <dbReference type="ARBA" id="ARBA00023136"/>
    </source>
</evidence>
<dbReference type="GO" id="GO:2001238">
    <property type="term" value="P:positive regulation of extrinsic apoptotic signaling pathway"/>
    <property type="evidence" value="ECO:0007669"/>
    <property type="project" value="TreeGrafter"/>
</dbReference>
<evidence type="ECO:0000256" key="7">
    <source>
        <dbReference type="ARBA" id="ARBA00023128"/>
    </source>
</evidence>
<reference evidence="9" key="2">
    <citation type="submission" date="2025-09" db="UniProtKB">
        <authorList>
            <consortium name="Ensembl"/>
        </authorList>
    </citation>
    <scope>IDENTIFICATION</scope>
</reference>
<dbReference type="GO" id="GO:0008637">
    <property type="term" value="P:apoptotic mitochondrial changes"/>
    <property type="evidence" value="ECO:0007669"/>
    <property type="project" value="TreeGrafter"/>
</dbReference>
<dbReference type="STRING" id="8153.ENSHBUP00000031153"/>
<dbReference type="PANTHER" id="PTHR35447:SF1">
    <property type="entry name" value="BH3-INTERACTING DOMAIN DEATH AGONIST"/>
    <property type="match status" value="1"/>
</dbReference>
<accession>A0A3Q3CUM7</accession>